<keyword evidence="1" id="KW-0732">Signal</keyword>
<name>A0ABZ2C8R3_9PROT</name>
<reference evidence="2 3" key="1">
    <citation type="journal article" date="2024" name="Environ. Microbiol.">
        <title>Novel evolutionary insights on the interactions of the Holosporales (Alphaproteobacteria) with eukaryotic hosts from comparative genomics.</title>
        <authorList>
            <person name="Giovannini M."/>
            <person name="Petroni G."/>
            <person name="Castelli M."/>
        </authorList>
    </citation>
    <scope>NUCLEOTIDE SEQUENCE [LARGE SCALE GENOMIC DNA]</scope>
    <source>
        <strain evidence="2 3">US_Bl 15I1</strain>
    </source>
</reference>
<feature type="chain" id="PRO_5045585246" evidence="1">
    <location>
        <begin position="21"/>
        <end position="554"/>
    </location>
</feature>
<protein>
    <submittedName>
        <fullName evidence="2">Uncharacterized protein</fullName>
    </submittedName>
</protein>
<dbReference type="RefSeq" id="WP_331256307.1">
    <property type="nucleotide sequence ID" value="NZ_CP133270.1"/>
</dbReference>
<accession>A0ABZ2C8R3</accession>
<evidence type="ECO:0000256" key="1">
    <source>
        <dbReference type="SAM" id="SignalP"/>
    </source>
</evidence>
<dbReference type="EMBL" id="CP133270">
    <property type="protein sequence ID" value="WVX67592.1"/>
    <property type="molecule type" value="Genomic_DNA"/>
</dbReference>
<evidence type="ECO:0000313" key="3">
    <source>
        <dbReference type="Proteomes" id="UP001330434"/>
    </source>
</evidence>
<sequence length="554" mass="61869">MKKYALISLALLSFSISSLSLEAMKEGDELKNVTKNFVVPVPQQTGNVDMEATAHIAQFMTKDLETTDQYYGLPRVPLIHPYNFDNSPGAYKVLLALQGKMPRGLFLEDPKIASAMDSVGVKSTDPFLIIVQPHFSDTESNGVPLLRPMYYFSQNKNLKQEGYNEGISLKAAIVGSNDLSITPDTPTSQNQFGVSVHTGGDNLQISSGANMAVPGLQYNDNKAFFGFYKNTGRTVSGAVKEDISSDNAGVSVLHVLLSENSRDVLSPLLNGKKTVEDVLQVLKSFKTHEQLALTGSVLKGMLEEEDKEPWQFATYGWKNGLNYLPNDFNPELYRKIHPGLDSDEGGIGSPTFNPLGIKDPNEYAKWQFATYGWKNGLNYLPNDFNPELYRKIHPGLDSDEGGIGNPTFNPLGIKDRNEYAKWQFATYGWNHGLNYLPNDFNPDLYRKIHPGLDSDEGGIGNPTFNPLGIKDRNEYAKWQFATYGWNHGLNYLPNDFNPDLYRKIHPGLDSDEGGIGNPTFNPLGIKDRNEYAKWQFATYGWNHGLNYLPNKKHE</sequence>
<keyword evidence="3" id="KW-1185">Reference proteome</keyword>
<evidence type="ECO:0000313" key="2">
    <source>
        <dbReference type="EMBL" id="WVX67592.1"/>
    </source>
</evidence>
<proteinExistence type="predicted"/>
<feature type="signal peptide" evidence="1">
    <location>
        <begin position="1"/>
        <end position="20"/>
    </location>
</feature>
<organism evidence="2 3">
    <name type="scientific">Candidatus Bealeia paramacronuclearis</name>
    <dbReference type="NCBI Taxonomy" id="1921001"/>
    <lineage>
        <taxon>Bacteria</taxon>
        <taxon>Pseudomonadati</taxon>
        <taxon>Pseudomonadota</taxon>
        <taxon>Alphaproteobacteria</taxon>
        <taxon>Holosporales</taxon>
        <taxon>Holosporaceae</taxon>
        <taxon>Candidatus Bealeia</taxon>
    </lineage>
</organism>
<dbReference type="Proteomes" id="UP001330434">
    <property type="component" value="Chromosome"/>
</dbReference>
<gene>
    <name evidence="2" type="ORF">Bealeia1_01806</name>
</gene>